<evidence type="ECO:0000313" key="1">
    <source>
        <dbReference type="EMBL" id="MFC4754501.1"/>
    </source>
</evidence>
<evidence type="ECO:0000313" key="2">
    <source>
        <dbReference type="Proteomes" id="UP001595836"/>
    </source>
</evidence>
<keyword evidence="2" id="KW-1185">Reference proteome</keyword>
<reference evidence="2" key="1">
    <citation type="journal article" date="2019" name="Int. J. Syst. Evol. Microbiol.">
        <title>The Global Catalogue of Microorganisms (GCM) 10K type strain sequencing project: providing services to taxonomists for standard genome sequencing and annotation.</title>
        <authorList>
            <consortium name="The Broad Institute Genomics Platform"/>
            <consortium name="The Broad Institute Genome Sequencing Center for Infectious Disease"/>
            <person name="Wu L."/>
            <person name="Ma J."/>
        </authorList>
    </citation>
    <scope>NUCLEOTIDE SEQUENCE [LARGE SCALE GENOMIC DNA]</scope>
    <source>
        <strain evidence="2">JCM 11882</strain>
    </source>
</reference>
<comment type="caution">
    <text evidence="1">The sequence shown here is derived from an EMBL/GenBank/DDBJ whole genome shotgun (WGS) entry which is preliminary data.</text>
</comment>
<name>A0ABV9PNR9_9ACTN</name>
<gene>
    <name evidence="1" type="ORF">ACFO7U_06895</name>
</gene>
<dbReference type="EMBL" id="JBHSHP010000018">
    <property type="protein sequence ID" value="MFC4754501.1"/>
    <property type="molecule type" value="Genomic_DNA"/>
</dbReference>
<dbReference type="RefSeq" id="WP_344992537.1">
    <property type="nucleotide sequence ID" value="NZ_BAABCD010000019.1"/>
</dbReference>
<proteinExistence type="predicted"/>
<sequence length="197" mass="19529">MTVSLELLGRGPSRPDLLDDLVVDEASIVEVLGRWSVTAPVVVAPDPVTGQPALDEVMEVLAGGTPAVVDVAPGLAAIAGTAAPADPASAASGPDQAQSAAHLADLLAVASHAGVGFGSGLVPRCADASQVWALLSGAVAAMTGADIRAAIAEPDPARIAGLSRSAREAIRDVVTCVLVPHDQLATIESALSPVDGD</sequence>
<dbReference type="Proteomes" id="UP001595836">
    <property type="component" value="Unassembled WGS sequence"/>
</dbReference>
<accession>A0ABV9PNR9</accession>
<protein>
    <submittedName>
        <fullName evidence="1">Uncharacterized protein</fullName>
    </submittedName>
</protein>
<organism evidence="1 2">
    <name type="scientific">Dietzia aurantiaca</name>
    <dbReference type="NCBI Taxonomy" id="983873"/>
    <lineage>
        <taxon>Bacteria</taxon>
        <taxon>Bacillati</taxon>
        <taxon>Actinomycetota</taxon>
        <taxon>Actinomycetes</taxon>
        <taxon>Mycobacteriales</taxon>
        <taxon>Dietziaceae</taxon>
        <taxon>Dietzia</taxon>
    </lineage>
</organism>